<name>D2VKS0_NAEGR</name>
<evidence type="ECO:0000259" key="4">
    <source>
        <dbReference type="PROSITE" id="PS50132"/>
    </source>
</evidence>
<dbReference type="KEGG" id="ngr:NAEGRDRAFT_69491"/>
<dbReference type="OrthoDB" id="196547at2759"/>
<feature type="transmembrane region" description="Helical" evidence="3">
    <location>
        <begin position="49"/>
        <end position="68"/>
    </location>
</feature>
<feature type="compositionally biased region" description="Low complexity" evidence="2">
    <location>
        <begin position="12"/>
        <end position="26"/>
    </location>
</feature>
<evidence type="ECO:0000313" key="5">
    <source>
        <dbReference type="EMBL" id="EFC42641.1"/>
    </source>
</evidence>
<keyword evidence="6" id="KW-1185">Reference proteome</keyword>
<dbReference type="SUPFAM" id="SSF48097">
    <property type="entry name" value="Regulator of G-protein signaling, RGS"/>
    <property type="match status" value="1"/>
</dbReference>
<dbReference type="InterPro" id="IPR016137">
    <property type="entry name" value="RGS"/>
</dbReference>
<keyword evidence="3" id="KW-0472">Membrane</keyword>
<evidence type="ECO:0000256" key="2">
    <source>
        <dbReference type="SAM" id="MobiDB-lite"/>
    </source>
</evidence>
<dbReference type="VEuPathDB" id="AmoebaDB:NAEGRDRAFT_69491"/>
<evidence type="ECO:0000256" key="1">
    <source>
        <dbReference type="SAM" id="Coils"/>
    </source>
</evidence>
<keyword evidence="3" id="KW-0812">Transmembrane</keyword>
<dbReference type="Proteomes" id="UP000006671">
    <property type="component" value="Unassembled WGS sequence"/>
</dbReference>
<proteinExistence type="predicted"/>
<dbReference type="InterPro" id="IPR044926">
    <property type="entry name" value="RGS_subdomain_2"/>
</dbReference>
<dbReference type="InterPro" id="IPR036305">
    <property type="entry name" value="RGS_sf"/>
</dbReference>
<dbReference type="Gene3D" id="1.10.167.10">
    <property type="entry name" value="Regulator of G-protein Signalling 4, domain 2"/>
    <property type="match status" value="1"/>
</dbReference>
<feature type="coiled-coil region" evidence="1">
    <location>
        <begin position="333"/>
        <end position="360"/>
    </location>
</feature>
<evidence type="ECO:0000256" key="3">
    <source>
        <dbReference type="SAM" id="Phobius"/>
    </source>
</evidence>
<dbReference type="SMART" id="SM00315">
    <property type="entry name" value="RGS"/>
    <property type="match status" value="1"/>
</dbReference>
<evidence type="ECO:0000313" key="6">
    <source>
        <dbReference type="Proteomes" id="UP000006671"/>
    </source>
</evidence>
<feature type="transmembrane region" description="Helical" evidence="3">
    <location>
        <begin position="176"/>
        <end position="200"/>
    </location>
</feature>
<dbReference type="AlphaFoldDB" id="D2VKS0"/>
<feature type="transmembrane region" description="Helical" evidence="3">
    <location>
        <begin position="107"/>
        <end position="131"/>
    </location>
</feature>
<protein>
    <submittedName>
        <fullName evidence="5">Predicted protein</fullName>
    </submittedName>
</protein>
<dbReference type="Pfam" id="PF00615">
    <property type="entry name" value="RGS"/>
    <property type="match status" value="1"/>
</dbReference>
<gene>
    <name evidence="5" type="ORF">NAEGRDRAFT_69491</name>
</gene>
<dbReference type="RefSeq" id="XP_002675385.1">
    <property type="nucleotide sequence ID" value="XM_002675339.1"/>
</dbReference>
<dbReference type="PROSITE" id="PS50132">
    <property type="entry name" value="RGS"/>
    <property type="match status" value="1"/>
</dbReference>
<organism evidence="6">
    <name type="scientific">Naegleria gruberi</name>
    <name type="common">Amoeba</name>
    <dbReference type="NCBI Taxonomy" id="5762"/>
    <lineage>
        <taxon>Eukaryota</taxon>
        <taxon>Discoba</taxon>
        <taxon>Heterolobosea</taxon>
        <taxon>Tetramitia</taxon>
        <taxon>Eutetramitia</taxon>
        <taxon>Vahlkampfiidae</taxon>
        <taxon>Naegleria</taxon>
    </lineage>
</organism>
<feature type="domain" description="RGS" evidence="4">
    <location>
        <begin position="215"/>
        <end position="276"/>
    </location>
</feature>
<accession>D2VKS0</accession>
<feature type="region of interest" description="Disordered" evidence="2">
    <location>
        <begin position="1"/>
        <end position="26"/>
    </location>
</feature>
<keyword evidence="1" id="KW-0175">Coiled coil</keyword>
<reference evidence="5 6" key="1">
    <citation type="journal article" date="2010" name="Cell">
        <title>The genome of Naegleria gruberi illuminates early eukaryotic versatility.</title>
        <authorList>
            <person name="Fritz-Laylin L.K."/>
            <person name="Prochnik S.E."/>
            <person name="Ginger M.L."/>
            <person name="Dacks J.B."/>
            <person name="Carpenter M.L."/>
            <person name="Field M.C."/>
            <person name="Kuo A."/>
            <person name="Paredez A."/>
            <person name="Chapman J."/>
            <person name="Pham J."/>
            <person name="Shu S."/>
            <person name="Neupane R."/>
            <person name="Cipriano M."/>
            <person name="Mancuso J."/>
            <person name="Tu H."/>
            <person name="Salamov A."/>
            <person name="Lindquist E."/>
            <person name="Shapiro H."/>
            <person name="Lucas S."/>
            <person name="Grigoriev I.V."/>
            <person name="Cande W.Z."/>
            <person name="Fulton C."/>
            <person name="Rokhsar D.S."/>
            <person name="Dawson S.C."/>
        </authorList>
    </citation>
    <scope>NUCLEOTIDE SEQUENCE [LARGE SCALE GENOMIC DNA]</scope>
    <source>
        <strain evidence="5 6">NEG-M</strain>
    </source>
</reference>
<feature type="transmembrane region" description="Helical" evidence="3">
    <location>
        <begin position="143"/>
        <end position="170"/>
    </location>
</feature>
<dbReference type="EMBL" id="GG738878">
    <property type="protein sequence ID" value="EFC42641.1"/>
    <property type="molecule type" value="Genomic_DNA"/>
</dbReference>
<dbReference type="GeneID" id="8854884"/>
<dbReference type="InParanoid" id="D2VKS0"/>
<keyword evidence="3" id="KW-1133">Transmembrane helix</keyword>
<sequence length="364" mass="41753">MKFFKESETPDDSSSVFSSSDSMSHNSVKQKLPNLRVLKFYQFMVSHKFIIATYIGVFIIQTAIWAIVGGIDEILYSLNTDLQNRKRFFVSPGFFEFKIGCSLTSGILIVILIESVFYIAAEVITLIMCIRSDRDTWSIKKETLIYVIVQSIGISLFVISSFIDIMSILVDYFVPYALFMFGALALETIICVLLPVCYAIRKDFHSTHHNPQDSTLESILKNKKGFKTILDFARRSYCPEAVLCWSDIQRFKDCKKREKKLEIAKYIIEHYLTPSSYLELNMPQLANVKEELSLMVMGSASTVSNDVFDMIENHCLQDLADLQHRLVSSDKFIASMVQELKELQRLKASCEEKVEETFNVELEI</sequence>